<protein>
    <submittedName>
        <fullName evidence="1">Virulence RhuM family protein</fullName>
    </submittedName>
</protein>
<organism evidence="1 2">
    <name type="scientific">Corynebacterium coyleae</name>
    <dbReference type="NCBI Taxonomy" id="53374"/>
    <lineage>
        <taxon>Bacteria</taxon>
        <taxon>Bacillati</taxon>
        <taxon>Actinomycetota</taxon>
        <taxon>Actinomycetes</taxon>
        <taxon>Mycobacteriales</taxon>
        <taxon>Corynebacteriaceae</taxon>
        <taxon>Corynebacterium</taxon>
    </lineage>
</organism>
<dbReference type="PANTHER" id="PTHR35810">
    <property type="entry name" value="CYTOPLASMIC PROTEIN-RELATED"/>
    <property type="match status" value="1"/>
</dbReference>
<keyword evidence="2" id="KW-1185">Reference proteome</keyword>
<dbReference type="RefSeq" id="WP_092100812.1">
    <property type="nucleotide sequence ID" value="NZ_CP047198.1"/>
</dbReference>
<accession>A0ABX8KZF0</accession>
<sequence length="360" mass="41511">MDQRTVKLDSTDHGEFVIYQTEDGLTEVHLRVVDKSVWMTQSEVADLFDISPASVSIHLKNIYAENELSRDRTIKEIQIVRSEGDRDVSRTLKHYNLDAIVAVGYRVKGPRGNQFRRWASEILQEYLRKGFVLNDEKLKDPRGTDYFDELLARIRDIRSSEARLYLRLRDIVALATDYNKDSPKTRGIFSWIQDKLHYAVTGQTASEIIATRCDPGADNLGLSTFKGKVVRKGDVTTAKNYLTNSELTTLNLLVSQFLEYADLQTRMRSPIYMKDWLENTDSFIEFNGFEPLKDRGRISREEANRLAKERYELFNAGRESDNLAEADAKLVETMKQIDRRILADRARLTPRVTDIPDEES</sequence>
<dbReference type="GeneID" id="92749263"/>
<evidence type="ECO:0000313" key="1">
    <source>
        <dbReference type="EMBL" id="QXB19178.1"/>
    </source>
</evidence>
<dbReference type="PANTHER" id="PTHR35810:SF1">
    <property type="entry name" value="CYTOPLASMIC PROTEIN"/>
    <property type="match status" value="1"/>
</dbReference>
<dbReference type="EMBL" id="CP077302">
    <property type="protein sequence ID" value="QXB19178.1"/>
    <property type="molecule type" value="Genomic_DNA"/>
</dbReference>
<evidence type="ECO:0000313" key="2">
    <source>
        <dbReference type="Proteomes" id="UP000683520"/>
    </source>
</evidence>
<dbReference type="InterPro" id="IPR011204">
    <property type="entry name" value="Virulence_RhuM-like"/>
</dbReference>
<dbReference type="Pfam" id="PF13310">
    <property type="entry name" value="Virulence_RhuM"/>
    <property type="match status" value="1"/>
</dbReference>
<dbReference type="PIRSF" id="PIRSF015268">
    <property type="entry name" value="Virulence_RhuM"/>
    <property type="match status" value="1"/>
</dbReference>
<proteinExistence type="predicted"/>
<gene>
    <name evidence="1" type="ORF">I6L55_03600</name>
</gene>
<dbReference type="Proteomes" id="UP000683520">
    <property type="component" value="Chromosome"/>
</dbReference>
<name>A0ABX8KZF0_9CORY</name>
<reference evidence="1 2" key="1">
    <citation type="submission" date="2021-06" db="EMBL/GenBank/DDBJ databases">
        <title>FDA dAtabase for Regulatory Grade micrObial Sequences (FDA-ARGOS): Supporting development and validation of Infectious Disease Dx tests.</title>
        <authorList>
            <person name="Sproer C."/>
            <person name="Gronow S."/>
            <person name="Severitt S."/>
            <person name="Schroder I."/>
            <person name="Tallon L."/>
            <person name="Sadzewicz L."/>
            <person name="Zhao X."/>
            <person name="Boylan J."/>
            <person name="Ott S."/>
            <person name="Bowen H."/>
            <person name="Vavikolanu K."/>
            <person name="Mehta A."/>
            <person name="Aluvathingal J."/>
            <person name="Nadendla S."/>
            <person name="Lowell S."/>
            <person name="Myers T."/>
            <person name="Yan Y."/>
        </authorList>
    </citation>
    <scope>NUCLEOTIDE SEQUENCE [LARGE SCALE GENOMIC DNA]</scope>
    <source>
        <strain evidence="1 2">FDAARGOS 1425</strain>
    </source>
</reference>